<dbReference type="Proteomes" id="UP000824109">
    <property type="component" value="Unassembled WGS sequence"/>
</dbReference>
<proteinExistence type="predicted"/>
<evidence type="ECO:0000313" key="1">
    <source>
        <dbReference type="EMBL" id="HIU56893.1"/>
    </source>
</evidence>
<feature type="non-terminal residue" evidence="1">
    <location>
        <position position="62"/>
    </location>
</feature>
<evidence type="ECO:0000313" key="2">
    <source>
        <dbReference type="Proteomes" id="UP000824109"/>
    </source>
</evidence>
<protein>
    <submittedName>
        <fullName evidence="1">Helix-turn-helix domain-containing protein</fullName>
    </submittedName>
</protein>
<name>A0A9D1MAH4_9FIRM</name>
<dbReference type="EMBL" id="DVNB01000038">
    <property type="protein sequence ID" value="HIU56893.1"/>
    <property type="molecule type" value="Genomic_DNA"/>
</dbReference>
<accession>A0A9D1MAH4</accession>
<organism evidence="1 2">
    <name type="scientific">Candidatus Ornithomonoglobus merdipullorum</name>
    <dbReference type="NCBI Taxonomy" id="2840895"/>
    <lineage>
        <taxon>Bacteria</taxon>
        <taxon>Bacillati</taxon>
        <taxon>Bacillota</taxon>
        <taxon>Clostridia</taxon>
        <taxon>Candidatus Ornithomonoglobus</taxon>
    </lineage>
</organism>
<comment type="caution">
    <text evidence="1">The sequence shown here is derived from an EMBL/GenBank/DDBJ whole genome shotgun (WGS) entry which is preliminary data.</text>
</comment>
<gene>
    <name evidence="1" type="ORF">IAA61_03645</name>
</gene>
<reference evidence="1" key="2">
    <citation type="journal article" date="2021" name="PeerJ">
        <title>Extensive microbial diversity within the chicken gut microbiome revealed by metagenomics and culture.</title>
        <authorList>
            <person name="Gilroy R."/>
            <person name="Ravi A."/>
            <person name="Getino M."/>
            <person name="Pursley I."/>
            <person name="Horton D.L."/>
            <person name="Alikhan N.F."/>
            <person name="Baker D."/>
            <person name="Gharbi K."/>
            <person name="Hall N."/>
            <person name="Watson M."/>
            <person name="Adriaenssens E.M."/>
            <person name="Foster-Nyarko E."/>
            <person name="Jarju S."/>
            <person name="Secka A."/>
            <person name="Antonio M."/>
            <person name="Oren A."/>
            <person name="Chaudhuri R.R."/>
            <person name="La Ragione R."/>
            <person name="Hildebrand F."/>
            <person name="Pallen M.J."/>
        </authorList>
    </citation>
    <scope>NUCLEOTIDE SEQUENCE</scope>
    <source>
        <strain evidence="1">USAMLcec3-3695</strain>
    </source>
</reference>
<dbReference type="AlphaFoldDB" id="A0A9D1MAH4"/>
<sequence>MAVFRINKTRDYTVMSNHHLRNTSLSLKAKGLLSLMLSLPDNWDYTTKGLASICKDGIDSIC</sequence>
<reference evidence="1" key="1">
    <citation type="submission" date="2020-10" db="EMBL/GenBank/DDBJ databases">
        <authorList>
            <person name="Gilroy R."/>
        </authorList>
    </citation>
    <scope>NUCLEOTIDE SEQUENCE</scope>
    <source>
        <strain evidence="1">USAMLcec3-3695</strain>
    </source>
</reference>